<evidence type="ECO:0000256" key="1">
    <source>
        <dbReference type="PROSITE-ProRule" id="PRU00339"/>
    </source>
</evidence>
<dbReference type="PANTHER" id="PTHR46825:SF9">
    <property type="entry name" value="BETA-LACTAMASE-RELATED DOMAIN-CONTAINING PROTEIN"/>
    <property type="match status" value="1"/>
</dbReference>
<feature type="domain" description="Beta-lactamase-related" evidence="2">
    <location>
        <begin position="38"/>
        <end position="345"/>
    </location>
</feature>
<evidence type="ECO:0000313" key="3">
    <source>
        <dbReference type="EMBL" id="GHA72182.1"/>
    </source>
</evidence>
<reference evidence="3" key="2">
    <citation type="submission" date="2020-09" db="EMBL/GenBank/DDBJ databases">
        <authorList>
            <person name="Sun Q."/>
            <person name="Kim S."/>
        </authorList>
    </citation>
    <scope>NUCLEOTIDE SEQUENCE</scope>
    <source>
        <strain evidence="3">KCTC 23077</strain>
    </source>
</reference>
<dbReference type="Gene3D" id="1.25.40.10">
    <property type="entry name" value="Tetratricopeptide repeat domain"/>
    <property type="match status" value="1"/>
</dbReference>
<keyword evidence="1" id="KW-0802">TPR repeat</keyword>
<comment type="caution">
    <text evidence="3">The sequence shown here is derived from an EMBL/GenBank/DDBJ whole genome shotgun (WGS) entry which is preliminary data.</text>
</comment>
<dbReference type="InterPro" id="IPR012338">
    <property type="entry name" value="Beta-lactam/transpept-like"/>
</dbReference>
<reference evidence="3" key="1">
    <citation type="journal article" date="2014" name="Int. J. Syst. Evol. Microbiol.">
        <title>Complete genome sequence of Corynebacterium casei LMG S-19264T (=DSM 44701T), isolated from a smear-ripened cheese.</title>
        <authorList>
            <consortium name="US DOE Joint Genome Institute (JGI-PGF)"/>
            <person name="Walter F."/>
            <person name="Albersmeier A."/>
            <person name="Kalinowski J."/>
            <person name="Ruckert C."/>
        </authorList>
    </citation>
    <scope>NUCLEOTIDE SEQUENCE</scope>
    <source>
        <strain evidence="3">KCTC 23077</strain>
    </source>
</reference>
<evidence type="ECO:0000313" key="4">
    <source>
        <dbReference type="Proteomes" id="UP000646426"/>
    </source>
</evidence>
<dbReference type="AlphaFoldDB" id="A0A918W6V3"/>
<proteinExistence type="predicted"/>
<feature type="repeat" description="TPR" evidence="1">
    <location>
        <begin position="434"/>
        <end position="467"/>
    </location>
</feature>
<dbReference type="Proteomes" id="UP000646426">
    <property type="component" value="Unassembled WGS sequence"/>
</dbReference>
<accession>A0A918W6V3</accession>
<dbReference type="InterPro" id="IPR001466">
    <property type="entry name" value="Beta-lactam-related"/>
</dbReference>
<sequence>MLAVASAPSTAHPVEDPAAQRIARYLEACRDIEVCNGSYLVMRADQVIYRNAIGHASSTGDEPIGPDHAFDIGSISKQFTAAAVMRLVENGRVRLDDRVARYVPSFPYPDITVRHLLTHTSGLPDLIPHYSRRSESVSAPAPVLFRGAVETLADKALPLRFEPGTRHEYSNTGYIVLADVVEIAADVPIAEFLSRTFFVPLGMTRTRLRTPENESSIKPRAYGFATRGDGQRRPMDQIANVYLRGAGGIYSTARDLQIWMRAILEGKAVSASSWKAATTPARLTDGSAVPYGFGLSLKPSKLGTSRVTHGGHWRGFKSDLTLWPTHDAAAVQLTNNGEDDSVEQVRDAVEHILAGGAPSPVLEPAHRALSERLDRDSLQSVEQWLDTELAARPARYDFGEKQVNQLGYHLLKRKMADKAVLVFRANTRAHPASTNTYDSLADAHLAKGDRSQALQALRQILQLDPGSSSAKDRLRSLGEEL</sequence>
<name>A0A918W6V3_9GAMM</name>
<dbReference type="Pfam" id="PF00144">
    <property type="entry name" value="Beta-lactamase"/>
    <property type="match status" value="1"/>
</dbReference>
<dbReference type="PROSITE" id="PS50005">
    <property type="entry name" value="TPR"/>
    <property type="match status" value="1"/>
</dbReference>
<organism evidence="3 4">
    <name type="scientific">Cognatilysobacter bugurensis</name>
    <dbReference type="NCBI Taxonomy" id="543356"/>
    <lineage>
        <taxon>Bacteria</taxon>
        <taxon>Pseudomonadati</taxon>
        <taxon>Pseudomonadota</taxon>
        <taxon>Gammaproteobacteria</taxon>
        <taxon>Lysobacterales</taxon>
        <taxon>Lysobacteraceae</taxon>
        <taxon>Cognatilysobacter</taxon>
    </lineage>
</organism>
<dbReference type="InterPro" id="IPR050491">
    <property type="entry name" value="AmpC-like"/>
</dbReference>
<protein>
    <recommendedName>
        <fullName evidence="2">Beta-lactamase-related domain-containing protein</fullName>
    </recommendedName>
</protein>
<keyword evidence="4" id="KW-1185">Reference proteome</keyword>
<dbReference type="SUPFAM" id="SSF56601">
    <property type="entry name" value="beta-lactamase/transpeptidase-like"/>
    <property type="match status" value="1"/>
</dbReference>
<evidence type="ECO:0000259" key="2">
    <source>
        <dbReference type="Pfam" id="PF00144"/>
    </source>
</evidence>
<gene>
    <name evidence="3" type="ORF">GCM10007067_05810</name>
</gene>
<dbReference type="PANTHER" id="PTHR46825">
    <property type="entry name" value="D-ALANYL-D-ALANINE-CARBOXYPEPTIDASE/ENDOPEPTIDASE AMPH"/>
    <property type="match status" value="1"/>
</dbReference>
<dbReference type="EMBL" id="BMYD01000001">
    <property type="protein sequence ID" value="GHA72182.1"/>
    <property type="molecule type" value="Genomic_DNA"/>
</dbReference>
<dbReference type="SUPFAM" id="SSF48452">
    <property type="entry name" value="TPR-like"/>
    <property type="match status" value="1"/>
</dbReference>
<dbReference type="Gene3D" id="3.40.710.10">
    <property type="entry name" value="DD-peptidase/beta-lactamase superfamily"/>
    <property type="match status" value="1"/>
</dbReference>
<dbReference type="InterPro" id="IPR011990">
    <property type="entry name" value="TPR-like_helical_dom_sf"/>
</dbReference>
<dbReference type="InterPro" id="IPR019734">
    <property type="entry name" value="TPR_rpt"/>
</dbReference>